<dbReference type="RefSeq" id="XP_020064566.1">
    <property type="nucleotide sequence ID" value="XM_020207577.1"/>
</dbReference>
<proteinExistence type="predicted"/>
<dbReference type="GeneID" id="30981714"/>
<dbReference type="Proteomes" id="UP000094285">
    <property type="component" value="Unassembled WGS sequence"/>
</dbReference>
<accession>A0A1E4SIW9</accession>
<dbReference type="EMBL" id="KV453912">
    <property type="protein sequence ID" value="ODV79444.1"/>
    <property type="molecule type" value="Genomic_DNA"/>
</dbReference>
<evidence type="ECO:0000313" key="2">
    <source>
        <dbReference type="Proteomes" id="UP000094285"/>
    </source>
</evidence>
<dbReference type="AlphaFoldDB" id="A0A1E4SIW9"/>
<organism evidence="1 2">
    <name type="scientific">Suhomyces tanzawaensis NRRL Y-17324</name>
    <dbReference type="NCBI Taxonomy" id="984487"/>
    <lineage>
        <taxon>Eukaryota</taxon>
        <taxon>Fungi</taxon>
        <taxon>Dikarya</taxon>
        <taxon>Ascomycota</taxon>
        <taxon>Saccharomycotina</taxon>
        <taxon>Pichiomycetes</taxon>
        <taxon>Debaryomycetaceae</taxon>
        <taxon>Suhomyces</taxon>
    </lineage>
</organism>
<reference evidence="2" key="1">
    <citation type="submission" date="2016-05" db="EMBL/GenBank/DDBJ databases">
        <title>Comparative genomics of biotechnologically important yeasts.</title>
        <authorList>
            <consortium name="DOE Joint Genome Institute"/>
            <person name="Riley R."/>
            <person name="Haridas S."/>
            <person name="Wolfe K.H."/>
            <person name="Lopes M.R."/>
            <person name="Hittinger C.T."/>
            <person name="Goker M."/>
            <person name="Salamov A."/>
            <person name="Wisecaver J."/>
            <person name="Long T.M."/>
            <person name="Aerts A.L."/>
            <person name="Barry K."/>
            <person name="Choi C."/>
            <person name="Clum A."/>
            <person name="Coughlan A.Y."/>
            <person name="Deshpande S."/>
            <person name="Douglass A.P."/>
            <person name="Hanson S.J."/>
            <person name="Klenk H.-P."/>
            <person name="Labutti K."/>
            <person name="Lapidus A."/>
            <person name="Lindquist E."/>
            <person name="Lipzen A."/>
            <person name="Meier-Kolthoff J.P."/>
            <person name="Ohm R.A."/>
            <person name="Otillar R.P."/>
            <person name="Pangilinan J."/>
            <person name="Peng Y."/>
            <person name="Rokas A."/>
            <person name="Rosa C.A."/>
            <person name="Scheuner C."/>
            <person name="Sibirny A.A."/>
            <person name="Slot J.C."/>
            <person name="Stielow J.B."/>
            <person name="Sun H."/>
            <person name="Kurtzman C.P."/>
            <person name="Blackwell M."/>
            <person name="Grigoriev I.V."/>
            <person name="Jeffries T.W."/>
        </authorList>
    </citation>
    <scope>NUCLEOTIDE SEQUENCE [LARGE SCALE GENOMIC DNA]</scope>
    <source>
        <strain evidence="2">NRRL Y-17324</strain>
    </source>
</reference>
<protein>
    <submittedName>
        <fullName evidence="1">Uncharacterized protein</fullName>
    </submittedName>
</protein>
<gene>
    <name evidence="1" type="ORF">CANTADRAFT_259071</name>
</gene>
<name>A0A1E4SIW9_9ASCO</name>
<keyword evidence="2" id="KW-1185">Reference proteome</keyword>
<evidence type="ECO:0000313" key="1">
    <source>
        <dbReference type="EMBL" id="ODV79444.1"/>
    </source>
</evidence>
<sequence length="78" mass="8746">MLNHPPSLLQVAREAERCPHTLMIILHPGVFATLFSQMGGKKRFYNASNDKHFKPAVLATHARHATCRLALPAKSRPF</sequence>